<dbReference type="Gene3D" id="3.30.450.80">
    <property type="entry name" value="Transcription factor LuxR-like, autoinducer-binding domain"/>
    <property type="match status" value="1"/>
</dbReference>
<dbReference type="EMBL" id="QFYS01000011">
    <property type="protein sequence ID" value="RAK62520.1"/>
    <property type="molecule type" value="Genomic_DNA"/>
</dbReference>
<dbReference type="InterPro" id="IPR000792">
    <property type="entry name" value="Tscrpt_reg_LuxR_C"/>
</dbReference>
<keyword evidence="1" id="KW-0805">Transcription regulation</keyword>
<comment type="caution">
    <text evidence="5">The sequence shown here is derived from an EMBL/GenBank/DDBJ whole genome shotgun (WGS) entry which is preliminary data.</text>
</comment>
<dbReference type="PANTHER" id="PTHR44688">
    <property type="entry name" value="DNA-BINDING TRANSCRIPTIONAL ACTIVATOR DEVR_DOSR"/>
    <property type="match status" value="1"/>
</dbReference>
<dbReference type="Pfam" id="PF03472">
    <property type="entry name" value="Autoind_bind"/>
    <property type="match status" value="1"/>
</dbReference>
<evidence type="ECO:0000313" key="6">
    <source>
        <dbReference type="Proteomes" id="UP000249524"/>
    </source>
</evidence>
<dbReference type="SUPFAM" id="SSF75516">
    <property type="entry name" value="Pheromone-binding domain of LuxR-like quorum-sensing transcription factors"/>
    <property type="match status" value="1"/>
</dbReference>
<accession>A0A328B568</accession>
<evidence type="ECO:0000256" key="2">
    <source>
        <dbReference type="ARBA" id="ARBA00023125"/>
    </source>
</evidence>
<dbReference type="InterPro" id="IPR036388">
    <property type="entry name" value="WH-like_DNA-bd_sf"/>
</dbReference>
<keyword evidence="3" id="KW-0804">Transcription</keyword>
<reference evidence="5 6" key="1">
    <citation type="submission" date="2018-05" db="EMBL/GenBank/DDBJ databases">
        <authorList>
            <person name="Lanie J.A."/>
            <person name="Ng W.-L."/>
            <person name="Kazmierczak K.M."/>
            <person name="Andrzejewski T.M."/>
            <person name="Davidsen T.M."/>
            <person name="Wayne K.J."/>
            <person name="Tettelin H."/>
            <person name="Glass J.I."/>
            <person name="Rusch D."/>
            <person name="Podicherti R."/>
            <person name="Tsui H.-C.T."/>
            <person name="Winkler M.E."/>
        </authorList>
    </citation>
    <scope>NUCLEOTIDE SEQUENCE [LARGE SCALE GENOMIC DNA]</scope>
    <source>
        <strain evidence="5 6">BUT-10</strain>
    </source>
</reference>
<evidence type="ECO:0000256" key="1">
    <source>
        <dbReference type="ARBA" id="ARBA00023015"/>
    </source>
</evidence>
<dbReference type="InterPro" id="IPR016032">
    <property type="entry name" value="Sig_transdc_resp-reg_C-effctor"/>
</dbReference>
<dbReference type="CDD" id="cd06170">
    <property type="entry name" value="LuxR_C_like"/>
    <property type="match status" value="1"/>
</dbReference>
<dbReference type="GO" id="GO:0003677">
    <property type="term" value="F:DNA binding"/>
    <property type="evidence" value="ECO:0007669"/>
    <property type="project" value="UniProtKB-KW"/>
</dbReference>
<dbReference type="InterPro" id="IPR036693">
    <property type="entry name" value="TF_LuxR_autoind-bd_dom_sf"/>
</dbReference>
<keyword evidence="2" id="KW-0238">DNA-binding</keyword>
<dbReference type="RefSeq" id="WP_111278039.1">
    <property type="nucleotide sequence ID" value="NZ_QFYS01000011.1"/>
</dbReference>
<gene>
    <name evidence="5" type="ORF">DJ019_19065</name>
</gene>
<evidence type="ECO:0000259" key="4">
    <source>
        <dbReference type="PROSITE" id="PS50043"/>
    </source>
</evidence>
<dbReference type="PRINTS" id="PR00038">
    <property type="entry name" value="HTHLUXR"/>
</dbReference>
<sequence length="264" mass="27582">MTAAAPDQVALAAAEALAHEIADAGARIGLPFVAVAADISSAVPPVGADGRPLAETLFRWVDPSLRYWEDHGFALRAAFIHASRACSEPFHFSGAGFGTWRPSRALDAVNAEGPVETYGVGAAIVCPAYLPGGVIGAVVWATADPEFDVESAFDRHAGELHLLALRFVATYGEAMAGEGEAPPRLTRREIQCLKWAAAGKTDAEISAIVDISLPTVRFHVTNAARKLRVGGRSQAIQRAATLGYIGGSSGNAASGPMRTRPPSE</sequence>
<dbReference type="PANTHER" id="PTHR44688:SF16">
    <property type="entry name" value="DNA-BINDING TRANSCRIPTIONAL ACTIVATOR DEVR_DOSR"/>
    <property type="match status" value="1"/>
</dbReference>
<dbReference type="GO" id="GO:0006355">
    <property type="term" value="P:regulation of DNA-templated transcription"/>
    <property type="evidence" value="ECO:0007669"/>
    <property type="project" value="InterPro"/>
</dbReference>
<name>A0A328B568_9CAUL</name>
<dbReference type="OrthoDB" id="3679796at2"/>
<dbReference type="AlphaFoldDB" id="A0A328B568"/>
<dbReference type="InterPro" id="IPR005143">
    <property type="entry name" value="TF_LuxR_autoind-bd_dom"/>
</dbReference>
<dbReference type="PROSITE" id="PS50043">
    <property type="entry name" value="HTH_LUXR_2"/>
    <property type="match status" value="1"/>
</dbReference>
<evidence type="ECO:0000313" key="5">
    <source>
        <dbReference type="EMBL" id="RAK62520.1"/>
    </source>
</evidence>
<keyword evidence="6" id="KW-1185">Reference proteome</keyword>
<dbReference type="Gene3D" id="1.10.10.10">
    <property type="entry name" value="Winged helix-like DNA-binding domain superfamily/Winged helix DNA-binding domain"/>
    <property type="match status" value="1"/>
</dbReference>
<dbReference type="SMART" id="SM00421">
    <property type="entry name" value="HTH_LUXR"/>
    <property type="match status" value="1"/>
</dbReference>
<evidence type="ECO:0000256" key="3">
    <source>
        <dbReference type="ARBA" id="ARBA00023163"/>
    </source>
</evidence>
<dbReference type="SUPFAM" id="SSF46894">
    <property type="entry name" value="C-terminal effector domain of the bipartite response regulators"/>
    <property type="match status" value="1"/>
</dbReference>
<organism evidence="5 6">
    <name type="scientific">Phenylobacterium kunshanense</name>
    <dbReference type="NCBI Taxonomy" id="1445034"/>
    <lineage>
        <taxon>Bacteria</taxon>
        <taxon>Pseudomonadati</taxon>
        <taxon>Pseudomonadota</taxon>
        <taxon>Alphaproteobacteria</taxon>
        <taxon>Caulobacterales</taxon>
        <taxon>Caulobacteraceae</taxon>
        <taxon>Phenylobacterium</taxon>
    </lineage>
</organism>
<proteinExistence type="predicted"/>
<dbReference type="Proteomes" id="UP000249524">
    <property type="component" value="Unassembled WGS sequence"/>
</dbReference>
<protein>
    <submittedName>
        <fullName evidence="5">LuxR family transcriptional regulator</fullName>
    </submittedName>
</protein>
<dbReference type="Pfam" id="PF00196">
    <property type="entry name" value="GerE"/>
    <property type="match status" value="1"/>
</dbReference>
<feature type="domain" description="HTH luxR-type" evidence="4">
    <location>
        <begin position="178"/>
        <end position="243"/>
    </location>
</feature>